<reference evidence="1" key="1">
    <citation type="journal article" date="2023" name="G3 (Bethesda)">
        <title>A reference genome for the long-term kleptoplast-retaining sea slug Elysia crispata morphotype clarki.</title>
        <authorList>
            <person name="Eastman K.E."/>
            <person name="Pendleton A.L."/>
            <person name="Shaikh M.A."/>
            <person name="Suttiyut T."/>
            <person name="Ogas R."/>
            <person name="Tomko P."/>
            <person name="Gavelis G."/>
            <person name="Widhalm J.R."/>
            <person name="Wisecaver J.H."/>
        </authorList>
    </citation>
    <scope>NUCLEOTIDE SEQUENCE</scope>
    <source>
        <strain evidence="1">ECLA1</strain>
    </source>
</reference>
<keyword evidence="2" id="KW-1185">Reference proteome</keyword>
<evidence type="ECO:0000313" key="2">
    <source>
        <dbReference type="Proteomes" id="UP001283361"/>
    </source>
</evidence>
<dbReference type="Proteomes" id="UP001283361">
    <property type="component" value="Unassembled WGS sequence"/>
</dbReference>
<dbReference type="AlphaFoldDB" id="A0AAE1A637"/>
<gene>
    <name evidence="1" type="ORF">RRG08_018967</name>
</gene>
<sequence length="137" mass="15494">MNLDWHQLRQLTQCQHRTIGHSRSDHIISPVWVTVVQPRSGPPGHGCSLFGTGARKQLLRPSPPGHGCSLFGTGARKQLLRQRFIVAELNGRYIHYFRRQHHLGSRERSRGWELAPTATSGHQVFPVTSSFSDLKLI</sequence>
<protein>
    <submittedName>
        <fullName evidence="1">Uncharacterized protein</fullName>
    </submittedName>
</protein>
<dbReference type="EMBL" id="JAWDGP010002624">
    <property type="protein sequence ID" value="KAK3781341.1"/>
    <property type="molecule type" value="Genomic_DNA"/>
</dbReference>
<comment type="caution">
    <text evidence="1">The sequence shown here is derived from an EMBL/GenBank/DDBJ whole genome shotgun (WGS) entry which is preliminary data.</text>
</comment>
<proteinExistence type="predicted"/>
<organism evidence="1 2">
    <name type="scientific">Elysia crispata</name>
    <name type="common">lettuce slug</name>
    <dbReference type="NCBI Taxonomy" id="231223"/>
    <lineage>
        <taxon>Eukaryota</taxon>
        <taxon>Metazoa</taxon>
        <taxon>Spiralia</taxon>
        <taxon>Lophotrochozoa</taxon>
        <taxon>Mollusca</taxon>
        <taxon>Gastropoda</taxon>
        <taxon>Heterobranchia</taxon>
        <taxon>Euthyneura</taxon>
        <taxon>Panpulmonata</taxon>
        <taxon>Sacoglossa</taxon>
        <taxon>Placobranchoidea</taxon>
        <taxon>Plakobranchidae</taxon>
        <taxon>Elysia</taxon>
    </lineage>
</organism>
<name>A0AAE1A637_9GAST</name>
<evidence type="ECO:0000313" key="1">
    <source>
        <dbReference type="EMBL" id="KAK3781341.1"/>
    </source>
</evidence>
<accession>A0AAE1A637</accession>